<dbReference type="PANTHER" id="PTHR13767">
    <property type="entry name" value="TRNA-PSEUDOURIDINE SYNTHASE"/>
    <property type="match status" value="1"/>
</dbReference>
<evidence type="ECO:0000259" key="7">
    <source>
        <dbReference type="Pfam" id="PF09157"/>
    </source>
</evidence>
<dbReference type="Proteomes" id="UP000001551">
    <property type="component" value="Chromosome"/>
</dbReference>
<dbReference type="HOGENOM" id="CLU_032087_0_3_9"/>
<evidence type="ECO:0000256" key="4">
    <source>
        <dbReference type="ARBA" id="ARBA00023235"/>
    </source>
</evidence>
<evidence type="ECO:0000256" key="2">
    <source>
        <dbReference type="ARBA" id="ARBA00005642"/>
    </source>
</evidence>
<dbReference type="EMBL" id="CP002400">
    <property type="protein sequence ID" value="ADU28272.1"/>
    <property type="molecule type" value="Genomic_DNA"/>
</dbReference>
<dbReference type="KEGG" id="eha:Ethha_2780"/>
<dbReference type="InterPro" id="IPR014780">
    <property type="entry name" value="tRNA_psdUridine_synth_TruB"/>
</dbReference>
<dbReference type="HAMAP" id="MF_01080">
    <property type="entry name" value="TruB_bact"/>
    <property type="match status" value="1"/>
</dbReference>
<evidence type="ECO:0000259" key="6">
    <source>
        <dbReference type="Pfam" id="PF01509"/>
    </source>
</evidence>
<dbReference type="Gene3D" id="3.30.2350.10">
    <property type="entry name" value="Pseudouridine synthase"/>
    <property type="match status" value="1"/>
</dbReference>
<feature type="active site" description="Nucleophile" evidence="5">
    <location>
        <position position="38"/>
    </location>
</feature>
<dbReference type="Pfam" id="PF16198">
    <property type="entry name" value="TruB_C_2"/>
    <property type="match status" value="1"/>
</dbReference>
<protein>
    <recommendedName>
        <fullName evidence="5">tRNA pseudouridine synthase B</fullName>
        <ecNumber evidence="5">5.4.99.25</ecNumber>
    </recommendedName>
    <alternativeName>
        <fullName evidence="5">tRNA pseudouridine(55) synthase</fullName>
        <shortName evidence="5">Psi55 synthase</shortName>
    </alternativeName>
    <alternativeName>
        <fullName evidence="5">tRNA pseudouridylate synthase</fullName>
    </alternativeName>
    <alternativeName>
        <fullName evidence="5">tRNA-uridine isomerase</fullName>
    </alternativeName>
</protein>
<gene>
    <name evidence="5" type="primary">truB</name>
    <name evidence="9" type="ordered locus">Ethha_2780</name>
</gene>
<dbReference type="RefSeq" id="WP_013486615.1">
    <property type="nucleotide sequence ID" value="NC_014828.1"/>
</dbReference>
<comment type="catalytic activity">
    <reaction evidence="1 5">
        <text>uridine(55) in tRNA = pseudouridine(55) in tRNA</text>
        <dbReference type="Rhea" id="RHEA:42532"/>
        <dbReference type="Rhea" id="RHEA-COMP:10101"/>
        <dbReference type="Rhea" id="RHEA-COMP:10102"/>
        <dbReference type="ChEBI" id="CHEBI:65314"/>
        <dbReference type="ChEBI" id="CHEBI:65315"/>
        <dbReference type="EC" id="5.4.99.25"/>
    </reaction>
</comment>
<dbReference type="GO" id="GO:1990481">
    <property type="term" value="P:mRNA pseudouridine synthesis"/>
    <property type="evidence" value="ECO:0007669"/>
    <property type="project" value="TreeGrafter"/>
</dbReference>
<feature type="domain" description="Pseudouridine synthase II N-terminal" evidence="6">
    <location>
        <begin position="23"/>
        <end position="170"/>
    </location>
</feature>
<evidence type="ECO:0000259" key="8">
    <source>
        <dbReference type="Pfam" id="PF16198"/>
    </source>
</evidence>
<dbReference type="InterPro" id="IPR020103">
    <property type="entry name" value="PsdUridine_synth_cat_dom_sf"/>
</dbReference>
<keyword evidence="10" id="KW-1185">Reference proteome</keyword>
<dbReference type="SUPFAM" id="SSF55120">
    <property type="entry name" value="Pseudouridine synthase"/>
    <property type="match status" value="1"/>
</dbReference>
<organism evidence="9 10">
    <name type="scientific">Ethanoligenens harbinense (strain DSM 18485 / JCM 12961 / CGMCC 1.5033 / YUAN-3)</name>
    <dbReference type="NCBI Taxonomy" id="663278"/>
    <lineage>
        <taxon>Bacteria</taxon>
        <taxon>Bacillati</taxon>
        <taxon>Bacillota</taxon>
        <taxon>Clostridia</taxon>
        <taxon>Eubacteriales</taxon>
        <taxon>Oscillospiraceae</taxon>
        <taxon>Ethanoligenens</taxon>
    </lineage>
</organism>
<dbReference type="EC" id="5.4.99.25" evidence="5"/>
<dbReference type="GO" id="GO:0003723">
    <property type="term" value="F:RNA binding"/>
    <property type="evidence" value="ECO:0007669"/>
    <property type="project" value="InterPro"/>
</dbReference>
<dbReference type="InterPro" id="IPR015240">
    <property type="entry name" value="tRNA_sdUridine_synth_fam1_C"/>
</dbReference>
<feature type="domain" description="tRNA pseudouridylate synthase B C-terminal" evidence="8">
    <location>
        <begin position="171"/>
        <end position="227"/>
    </location>
</feature>
<evidence type="ECO:0000313" key="9">
    <source>
        <dbReference type="EMBL" id="ADU28272.1"/>
    </source>
</evidence>
<name>E6U8F3_ETHHY</name>
<evidence type="ECO:0000256" key="3">
    <source>
        <dbReference type="ARBA" id="ARBA00022694"/>
    </source>
</evidence>
<comment type="function">
    <text evidence="5">Responsible for synthesis of pseudouridine from uracil-55 in the psi GC loop of transfer RNAs.</text>
</comment>
<feature type="domain" description="tRNA pseudouridine synthase II TruB subfamily 1 C-terminal" evidence="7">
    <location>
        <begin position="235"/>
        <end position="283"/>
    </location>
</feature>
<dbReference type="eggNOG" id="COG0130">
    <property type="taxonomic scope" value="Bacteria"/>
</dbReference>
<dbReference type="InterPro" id="IPR002501">
    <property type="entry name" value="PsdUridine_synth_N"/>
</dbReference>
<comment type="similarity">
    <text evidence="2 5">Belongs to the pseudouridine synthase TruB family. Type 1 subfamily.</text>
</comment>
<proteinExistence type="inferred from homology"/>
<evidence type="ECO:0000313" key="10">
    <source>
        <dbReference type="Proteomes" id="UP000001551"/>
    </source>
</evidence>
<dbReference type="GO" id="GO:0160148">
    <property type="term" value="F:tRNA pseudouridine(55) synthase activity"/>
    <property type="evidence" value="ECO:0007669"/>
    <property type="project" value="UniProtKB-EC"/>
</dbReference>
<keyword evidence="3 5" id="KW-0819">tRNA processing</keyword>
<dbReference type="CDD" id="cd02573">
    <property type="entry name" value="PseudoU_synth_EcTruB"/>
    <property type="match status" value="1"/>
</dbReference>
<dbReference type="AlphaFoldDB" id="E6U8F3"/>
<evidence type="ECO:0000256" key="5">
    <source>
        <dbReference type="HAMAP-Rule" id="MF_01080"/>
    </source>
</evidence>
<accession>E6U8F3</accession>
<dbReference type="STRING" id="663278.Ethha_2780"/>
<dbReference type="Pfam" id="PF01509">
    <property type="entry name" value="TruB_N"/>
    <property type="match status" value="1"/>
</dbReference>
<dbReference type="GO" id="GO:0031119">
    <property type="term" value="P:tRNA pseudouridine synthesis"/>
    <property type="evidence" value="ECO:0007669"/>
    <property type="project" value="UniProtKB-UniRule"/>
</dbReference>
<keyword evidence="4 5" id="KW-0413">Isomerase</keyword>
<evidence type="ECO:0000256" key="1">
    <source>
        <dbReference type="ARBA" id="ARBA00000385"/>
    </source>
</evidence>
<dbReference type="NCBIfam" id="TIGR00431">
    <property type="entry name" value="TruB"/>
    <property type="match status" value="1"/>
</dbReference>
<dbReference type="Pfam" id="PF09157">
    <property type="entry name" value="TruB-C_2"/>
    <property type="match status" value="1"/>
</dbReference>
<reference evidence="9 10" key="1">
    <citation type="submission" date="2010-12" db="EMBL/GenBank/DDBJ databases">
        <title>Complete sequence of Ethanoligenens harbinense YUAN-3.</title>
        <authorList>
            <person name="Lucas S."/>
            <person name="Copeland A."/>
            <person name="Lapidus A."/>
            <person name="Cheng J.-F."/>
            <person name="Bruce D."/>
            <person name="Goodwin L."/>
            <person name="Pitluck S."/>
            <person name="Chertkov O."/>
            <person name="Misra M."/>
            <person name="Detter J.C."/>
            <person name="Han C."/>
            <person name="Tapia R."/>
            <person name="Land M."/>
            <person name="Hauser L."/>
            <person name="Jeffries C."/>
            <person name="Kyrpides N."/>
            <person name="Ivanova N."/>
            <person name="Mikhailova N."/>
            <person name="Wang A."/>
            <person name="Mouttaki H."/>
            <person name="He Z."/>
            <person name="Zhou J."/>
            <person name="Hemme C.L."/>
            <person name="Woyke T."/>
        </authorList>
    </citation>
    <scope>NUCLEOTIDE SEQUENCE [LARGE SCALE GENOMIC DNA]</scope>
    <source>
        <strain evidence="10">DSM 18485 / JCM 12961 / CGMCC 1.5033 / YUAN-3</strain>
    </source>
</reference>
<sequence>MDGILILNKPAGITSFGAVARVRRLAHLRKIGHAGTLDPMATGVLPLFLGQATRAIGLLPCTDKSYIARMRLGVRTDTGDCTGKVLETRPVSAGKSDVAHALPAFTGDILQVPPMYSAVHQNGQRLYELARRGEVVERAARPVTIRALALLEAGDGDYTLSVTCSSGTYIRTLVEDIGEALGCGATMTALTRTAAASFTLEQACTIEELERFAAADLLQEKILDVEYPFNILNDVVLTDKQAVRFRNGGFLSLERVEGAPPVGLCRVHAPDGAFLGLGETDGAKQVLRVKCMLAGRDESGNLPCG</sequence>
<dbReference type="PANTHER" id="PTHR13767:SF2">
    <property type="entry name" value="PSEUDOURIDYLATE SYNTHASE TRUB1"/>
    <property type="match status" value="1"/>
</dbReference>
<dbReference type="InterPro" id="IPR032819">
    <property type="entry name" value="TruB_C"/>
</dbReference>